<dbReference type="Pfam" id="PF13087">
    <property type="entry name" value="AAA_12"/>
    <property type="match status" value="1"/>
</dbReference>
<dbReference type="InterPro" id="IPR014001">
    <property type="entry name" value="Helicase_ATP-bd"/>
</dbReference>
<dbReference type="InterPro" id="IPR041679">
    <property type="entry name" value="DNA2/NAM7-like_C"/>
</dbReference>
<keyword evidence="6" id="KW-0175">Coiled coil</keyword>
<dbReference type="InterPro" id="IPR041677">
    <property type="entry name" value="DNA2/NAM7_AAA_11"/>
</dbReference>
<evidence type="ECO:0000256" key="5">
    <source>
        <dbReference type="ARBA" id="ARBA00022840"/>
    </source>
</evidence>
<dbReference type="InterPro" id="IPR027417">
    <property type="entry name" value="P-loop_NTPase"/>
</dbReference>
<dbReference type="PROSITE" id="PS50035">
    <property type="entry name" value="PLD"/>
    <property type="match status" value="1"/>
</dbReference>
<organism evidence="9 10">
    <name type="scientific">Streptomyces globisporus</name>
    <dbReference type="NCBI Taxonomy" id="1908"/>
    <lineage>
        <taxon>Bacteria</taxon>
        <taxon>Bacillati</taxon>
        <taxon>Actinomycetota</taxon>
        <taxon>Actinomycetes</taxon>
        <taxon>Kitasatosporales</taxon>
        <taxon>Streptomycetaceae</taxon>
        <taxon>Streptomyces</taxon>
    </lineage>
</organism>
<dbReference type="CDD" id="cd18808">
    <property type="entry name" value="SF1_C_Upf1"/>
    <property type="match status" value="1"/>
</dbReference>
<comment type="similarity">
    <text evidence="1">Belongs to the DNA2/NAM7 helicase family.</text>
</comment>
<evidence type="ECO:0000313" key="9">
    <source>
        <dbReference type="EMBL" id="CAH9418056.1"/>
    </source>
</evidence>
<evidence type="ECO:0000256" key="7">
    <source>
        <dbReference type="SAM" id="MobiDB-lite"/>
    </source>
</evidence>
<dbReference type="InterPro" id="IPR050534">
    <property type="entry name" value="Coronavir_polyprotein_1ab"/>
</dbReference>
<dbReference type="SUPFAM" id="SSF52540">
    <property type="entry name" value="P-loop containing nucleoside triphosphate hydrolases"/>
    <property type="match status" value="1"/>
</dbReference>
<evidence type="ECO:0000256" key="4">
    <source>
        <dbReference type="ARBA" id="ARBA00022806"/>
    </source>
</evidence>
<name>A0ABN8VB27_STRGL</name>
<keyword evidence="5" id="KW-0067">ATP-binding</keyword>
<dbReference type="PANTHER" id="PTHR43788">
    <property type="entry name" value="DNA2/NAM7 HELICASE FAMILY MEMBER"/>
    <property type="match status" value="1"/>
</dbReference>
<dbReference type="SUPFAM" id="SSF56024">
    <property type="entry name" value="Phospholipase D/nuclease"/>
    <property type="match status" value="1"/>
</dbReference>
<evidence type="ECO:0000256" key="2">
    <source>
        <dbReference type="ARBA" id="ARBA00022741"/>
    </source>
</evidence>
<keyword evidence="10" id="KW-1185">Reference proteome</keyword>
<sequence>MTGAGRPYPVEELLTAVRAEILAELRNDAEGAVKVALSKGSLLSHSGGMREYLFECRTWHDSLDGAPVLARPSRSRKAWDPAEASRAPDGTVRLATKADFGATPAHIQIRKDDSANWAALAERLETAGSQDSPVDADHAGWLVGRGTPRTGHAANPGQWVANWAGLQLNPRQRDAVAQALASEVLFLWGPPGTGKTDVVGHIVEGSFRQGLKVLFLAPTNVAVDQALERMCSLLEHEEGFAEGIVQRSGSIVLPSLRSRYGDQVDPARIAALLVESIDRQISTAADQLKGARAALLLHDRVRDLESDLATGTEEMAGAGRDHAAAAKAVAAADTLATQLRLKTEKAGQPTGPFAERRAAKLRDLRTALAHEEGESARAREDVSRAARRHTAGEKQAAEARRALPAARAAVLGIPPRQNVVESVASLQERLDELGQKRKRIQDEVRSRCRVLGATVAKAVQSRKLLDEVDVVVIDEAGMVNLPSAWFAAGLARKRLIVAGDFRQLPAVTKGDGDRAASEEERAHSREWTARDAFHAAGLVDPSGRVRQDPRLVALDTQYRMREPICAVVNEVAYPDAPLRTGRENTSRLPFAPLIDASVILIDTSGRRIPGGGRKPHMTNAVHAAVIHELVRGLQYEGILPGRKWQEVPEGERATDRLAVISPYREQVKALKSSLAHRFGEDYDGLVDTVHRFQGSQRPVVLLDTVAGAGKDPGFFYSGTGLSSQTCRLLNVALSRAQDHLVVVADVAFLRKHLAPHSEALAMVDHLEAHAQTISADQLIPIRDADQLATMSAEELARPAFFEHSEVLEAVAWDVERAQRGIELYSAFMDAPPVRRWARMLEPKTAAGIQVTVFTRPPEEQQEPSRVARHREMVGQLEAVGCRVEFRDRMHEKVLILDGSVLWHGSKNLLANIGPTDLMMRYTDPASCDRVRRLMEHTRMERPARAQWRPAGETAPVSEVPAQRAGAQDGKVYPGLVRDGRLYLNVSYEQRHEAKRLLRAQWDKEARHWWVDEAKVSREQAARWLP</sequence>
<keyword evidence="3" id="KW-0378">Hydrolase</keyword>
<dbReference type="Gene3D" id="3.30.870.10">
    <property type="entry name" value="Endonuclease Chain A"/>
    <property type="match status" value="1"/>
</dbReference>
<gene>
    <name evidence="9" type="ORF">SGL43_05104</name>
</gene>
<dbReference type="PANTHER" id="PTHR43788:SF8">
    <property type="entry name" value="DNA-BINDING PROTEIN SMUBP-2"/>
    <property type="match status" value="1"/>
</dbReference>
<feature type="region of interest" description="Disordered" evidence="7">
    <location>
        <begin position="940"/>
        <end position="964"/>
    </location>
</feature>
<dbReference type="InterPro" id="IPR001736">
    <property type="entry name" value="PLipase_D/transphosphatidylase"/>
</dbReference>
<dbReference type="EMBL" id="CAKXYP010000016">
    <property type="protein sequence ID" value="CAH9418056.1"/>
    <property type="molecule type" value="Genomic_DNA"/>
</dbReference>
<keyword evidence="2" id="KW-0547">Nucleotide-binding</keyword>
<comment type="caution">
    <text evidence="9">The sequence shown here is derived from an EMBL/GenBank/DDBJ whole genome shotgun (WGS) entry which is preliminary data.</text>
</comment>
<feature type="domain" description="PLD phosphodiesterase" evidence="8">
    <location>
        <begin position="885"/>
        <end position="912"/>
    </location>
</feature>
<evidence type="ECO:0000259" key="8">
    <source>
        <dbReference type="PROSITE" id="PS50035"/>
    </source>
</evidence>
<dbReference type="InterPro" id="IPR043764">
    <property type="entry name" value="DUF5710"/>
</dbReference>
<dbReference type="InterPro" id="IPR047187">
    <property type="entry name" value="SF1_C_Upf1"/>
</dbReference>
<dbReference type="Pfam" id="PF18974">
    <property type="entry name" value="DUF5710"/>
    <property type="match status" value="1"/>
</dbReference>
<proteinExistence type="inferred from homology"/>
<accession>A0ABN8VB27</accession>
<feature type="region of interest" description="Disordered" evidence="7">
    <location>
        <begin position="371"/>
        <end position="396"/>
    </location>
</feature>
<evidence type="ECO:0000313" key="10">
    <source>
        <dbReference type="Proteomes" id="UP001154015"/>
    </source>
</evidence>
<protein>
    <recommendedName>
        <fullName evidence="8">PLD phosphodiesterase domain-containing protein</fullName>
    </recommendedName>
</protein>
<dbReference type="Gene3D" id="3.40.50.300">
    <property type="entry name" value="P-loop containing nucleotide triphosphate hydrolases"/>
    <property type="match status" value="2"/>
</dbReference>
<reference evidence="9" key="1">
    <citation type="submission" date="2022-03" db="EMBL/GenBank/DDBJ databases">
        <authorList>
            <person name="Leyn A S."/>
        </authorList>
    </citation>
    <scope>NUCLEOTIDE SEQUENCE</scope>
    <source>
        <strain evidence="9">Streptomyces globisporus 4-3</strain>
    </source>
</reference>
<evidence type="ECO:0000256" key="3">
    <source>
        <dbReference type="ARBA" id="ARBA00022801"/>
    </source>
</evidence>
<dbReference type="SMART" id="SM00487">
    <property type="entry name" value="DEXDc"/>
    <property type="match status" value="1"/>
</dbReference>
<keyword evidence="4" id="KW-0347">Helicase</keyword>
<dbReference type="Pfam" id="PF13086">
    <property type="entry name" value="AAA_11"/>
    <property type="match status" value="1"/>
</dbReference>
<dbReference type="Proteomes" id="UP001154015">
    <property type="component" value="Unassembled WGS sequence"/>
</dbReference>
<evidence type="ECO:0000256" key="6">
    <source>
        <dbReference type="SAM" id="Coils"/>
    </source>
</evidence>
<feature type="coiled-coil region" evidence="6">
    <location>
        <begin position="416"/>
        <end position="443"/>
    </location>
</feature>
<evidence type="ECO:0000256" key="1">
    <source>
        <dbReference type="ARBA" id="ARBA00007913"/>
    </source>
</evidence>